<dbReference type="InterPro" id="IPR016163">
    <property type="entry name" value="Ald_DH_C"/>
</dbReference>
<keyword evidence="7" id="KW-1185">Reference proteome</keyword>
<evidence type="ECO:0000256" key="1">
    <source>
        <dbReference type="ARBA" id="ARBA00009986"/>
    </source>
</evidence>
<dbReference type="InterPro" id="IPR050740">
    <property type="entry name" value="Aldehyde_DH_Superfamily"/>
</dbReference>
<organism evidence="6 7">
    <name type="scientific">Kaistia soli DSM 19436</name>
    <dbReference type="NCBI Taxonomy" id="1122133"/>
    <lineage>
        <taxon>Bacteria</taxon>
        <taxon>Pseudomonadati</taxon>
        <taxon>Pseudomonadota</taxon>
        <taxon>Alphaproteobacteria</taxon>
        <taxon>Hyphomicrobiales</taxon>
        <taxon>Kaistiaceae</taxon>
        <taxon>Kaistia</taxon>
    </lineage>
</organism>
<dbReference type="PANTHER" id="PTHR43353:SF5">
    <property type="entry name" value="SUCCINATE-SEMIALDEHYDE DEHYDROGENASE, MITOCHONDRIAL"/>
    <property type="match status" value="1"/>
</dbReference>
<evidence type="ECO:0000313" key="7">
    <source>
        <dbReference type="Proteomes" id="UP000184485"/>
    </source>
</evidence>
<comment type="similarity">
    <text evidence="1 4">Belongs to the aldehyde dehydrogenase family.</text>
</comment>
<dbReference type="FunFam" id="3.40.309.10:FF:000004">
    <property type="entry name" value="Succinate-semialdehyde dehydrogenase I"/>
    <property type="match status" value="1"/>
</dbReference>
<dbReference type="InterPro" id="IPR029510">
    <property type="entry name" value="Ald_DH_CS_GLU"/>
</dbReference>
<dbReference type="GO" id="GO:0004777">
    <property type="term" value="F:succinate-semialdehyde dehydrogenase (NAD+) activity"/>
    <property type="evidence" value="ECO:0007669"/>
    <property type="project" value="TreeGrafter"/>
</dbReference>
<evidence type="ECO:0000313" key="6">
    <source>
        <dbReference type="EMBL" id="SHE82856.1"/>
    </source>
</evidence>
<evidence type="ECO:0000259" key="5">
    <source>
        <dbReference type="Pfam" id="PF00171"/>
    </source>
</evidence>
<dbReference type="Gene3D" id="3.40.605.10">
    <property type="entry name" value="Aldehyde Dehydrogenase, Chain A, domain 1"/>
    <property type="match status" value="1"/>
</dbReference>
<dbReference type="STRING" id="1122133.SAMN02745157_1027"/>
<dbReference type="EMBL" id="FQUP01000001">
    <property type="protein sequence ID" value="SHE82856.1"/>
    <property type="molecule type" value="Genomic_DNA"/>
</dbReference>
<evidence type="ECO:0000256" key="2">
    <source>
        <dbReference type="ARBA" id="ARBA00023002"/>
    </source>
</evidence>
<dbReference type="GO" id="GO:0009450">
    <property type="term" value="P:gamma-aminobutyric acid catabolic process"/>
    <property type="evidence" value="ECO:0007669"/>
    <property type="project" value="TreeGrafter"/>
</dbReference>
<dbReference type="Pfam" id="PF00171">
    <property type="entry name" value="Aldedh"/>
    <property type="match status" value="1"/>
</dbReference>
<dbReference type="Gene3D" id="3.40.309.10">
    <property type="entry name" value="Aldehyde Dehydrogenase, Chain A, domain 2"/>
    <property type="match status" value="1"/>
</dbReference>
<dbReference type="PANTHER" id="PTHR43353">
    <property type="entry name" value="SUCCINATE-SEMIALDEHYDE DEHYDROGENASE, MITOCHONDRIAL"/>
    <property type="match status" value="1"/>
</dbReference>
<dbReference type="InterPro" id="IPR016162">
    <property type="entry name" value="Ald_DH_N"/>
</dbReference>
<dbReference type="RefSeq" id="WP_073051650.1">
    <property type="nucleotide sequence ID" value="NZ_FQUP01000001.1"/>
</dbReference>
<dbReference type="PROSITE" id="PS00687">
    <property type="entry name" value="ALDEHYDE_DEHYDR_GLU"/>
    <property type="match status" value="1"/>
</dbReference>
<dbReference type="SUPFAM" id="SSF53720">
    <property type="entry name" value="ALDH-like"/>
    <property type="match status" value="1"/>
</dbReference>
<proteinExistence type="inferred from homology"/>
<accession>A0A1M4WNN7</accession>
<dbReference type="FunFam" id="3.40.605.10:FF:000005">
    <property type="entry name" value="Succinate-semialdehyde dehydrogenase I"/>
    <property type="match status" value="1"/>
</dbReference>
<gene>
    <name evidence="6" type="ORF">SAMN02745157_1027</name>
</gene>
<reference evidence="6 7" key="1">
    <citation type="submission" date="2016-11" db="EMBL/GenBank/DDBJ databases">
        <authorList>
            <person name="Jaros S."/>
            <person name="Januszkiewicz K."/>
            <person name="Wedrychowicz H."/>
        </authorList>
    </citation>
    <scope>NUCLEOTIDE SEQUENCE [LARGE SCALE GENOMIC DNA]</scope>
    <source>
        <strain evidence="6 7">DSM 19436</strain>
    </source>
</reference>
<name>A0A1M4WNN7_9HYPH</name>
<dbReference type="InterPro" id="IPR016161">
    <property type="entry name" value="Ald_DH/histidinol_DH"/>
</dbReference>
<dbReference type="AlphaFoldDB" id="A0A1M4WNN7"/>
<feature type="active site" evidence="3">
    <location>
        <position position="268"/>
    </location>
</feature>
<dbReference type="CDD" id="cd07103">
    <property type="entry name" value="ALDH_F5_SSADH_GabD"/>
    <property type="match status" value="1"/>
</dbReference>
<dbReference type="OrthoDB" id="9812625at2"/>
<feature type="domain" description="Aldehyde dehydrogenase" evidence="5">
    <location>
        <begin position="31"/>
        <end position="492"/>
    </location>
</feature>
<protein>
    <submittedName>
        <fullName evidence="6">Succinate-semialdehyde dehydrogenase / glutarate-semialdehyde dehydrogenase</fullName>
    </submittedName>
</protein>
<dbReference type="Proteomes" id="UP000184485">
    <property type="component" value="Unassembled WGS sequence"/>
</dbReference>
<dbReference type="InterPro" id="IPR015590">
    <property type="entry name" value="Aldehyde_DH_dom"/>
</dbReference>
<keyword evidence="2 4" id="KW-0560">Oxidoreductase</keyword>
<evidence type="ECO:0000256" key="4">
    <source>
        <dbReference type="RuleBase" id="RU003345"/>
    </source>
</evidence>
<sequence>MTAIQQTSPSQNRNAPDLRAASRGLYIDGAWRPSASGRMIKVTDPSTEAVLALVPDATIEDAAAAVEAAGKAAEGWRNTAPRKRSEILRRCFELMVERSEMLAQLISLENGKALRDARGEVAYAAEFFRWNAEEAVRITGEFGMAPAGTNRIIVDYQPIGICFLITPWNFPAAMATRKIAPALAAGCTVILKPASETPLTAYALAALYAEAGVPPGVVNVLTTTSPGPLTAAILADSRVRKLSFTGSTGVGRALLAEASKHVISCSMELGGNAPFLVFDDADLDVALDGAMVAKMRNAGEACTAANRIYVQSGIYDAFVEGLSRRMAALRVGTGVEEATECGPMITRKAVDKIDRLVKDATARGARLICGGAAPAGQGFFYPPTVLADVPAEAEMAHEEIFGPVAPLSRFETESEVIARANDTEYGLAAYIFTRDLARGMRVASRIEAGMIALNRGLVSDPAAPFGGVKQSGLGREGGQHHGIAEFMEAKYIAANF</sequence>
<evidence type="ECO:0000256" key="3">
    <source>
        <dbReference type="PROSITE-ProRule" id="PRU10007"/>
    </source>
</evidence>